<protein>
    <submittedName>
        <fullName evidence="1">Uncharacterized protein</fullName>
    </submittedName>
</protein>
<sequence length="68" mass="8069">MLKEFGISREEAIARINSQWGHLDTLNEDSVVLHDTSDFWAYDIYYGSESHWWRRLDDPTLKPLSLNE</sequence>
<dbReference type="Proteomes" id="UP000015344">
    <property type="component" value="Unassembled WGS sequence"/>
</dbReference>
<name>S9TZ22_PAEAL</name>
<accession>S9TZ22</accession>
<evidence type="ECO:0000313" key="2">
    <source>
        <dbReference type="Proteomes" id="UP000015344"/>
    </source>
</evidence>
<reference evidence="1 2" key="1">
    <citation type="submission" date="2013-05" db="EMBL/GenBank/DDBJ databases">
        <authorList>
            <person name="Strain E.A."/>
            <person name="Brown E."/>
            <person name="Allard M.W."/>
            <person name="Luo Y.L."/>
        </authorList>
    </citation>
    <scope>NUCLEOTIDE SEQUENCE [LARGE SCALE GENOMIC DNA]</scope>
    <source>
        <strain evidence="1 2">TS-15</strain>
    </source>
</reference>
<proteinExistence type="predicted"/>
<organism evidence="1 2">
    <name type="scientific">Paenibacillus alvei TS-15</name>
    <dbReference type="NCBI Taxonomy" id="1117108"/>
    <lineage>
        <taxon>Bacteria</taxon>
        <taxon>Bacillati</taxon>
        <taxon>Bacillota</taxon>
        <taxon>Bacilli</taxon>
        <taxon>Bacillales</taxon>
        <taxon>Paenibacillaceae</taxon>
        <taxon>Paenibacillus</taxon>
    </lineage>
</organism>
<comment type="caution">
    <text evidence="1">The sequence shown here is derived from an EMBL/GenBank/DDBJ whole genome shotgun (WGS) entry which is preliminary data.</text>
</comment>
<gene>
    <name evidence="1" type="ORF">PAALTS15_09690</name>
</gene>
<dbReference type="AlphaFoldDB" id="S9TZ22"/>
<dbReference type="PATRIC" id="fig|1117108.3.peg.2014"/>
<evidence type="ECO:0000313" key="1">
    <source>
        <dbReference type="EMBL" id="EPY07461.1"/>
    </source>
</evidence>
<dbReference type="eggNOG" id="ENOG50307IW">
    <property type="taxonomic scope" value="Bacteria"/>
</dbReference>
<dbReference type="EMBL" id="ATMT01000042">
    <property type="protein sequence ID" value="EPY07461.1"/>
    <property type="molecule type" value="Genomic_DNA"/>
</dbReference>